<evidence type="ECO:0000313" key="12">
    <source>
        <dbReference type="EMBL" id="OOZ41753.1"/>
    </source>
</evidence>
<keyword evidence="7 9" id="KW-0234">DNA repair</keyword>
<name>A0A1T2L9H8_9GAMM</name>
<dbReference type="OrthoDB" id="9806954at2"/>
<dbReference type="GO" id="GO:0043590">
    <property type="term" value="C:bacterial nucleoid"/>
    <property type="evidence" value="ECO:0007669"/>
    <property type="project" value="TreeGrafter"/>
</dbReference>
<dbReference type="Proteomes" id="UP000191110">
    <property type="component" value="Unassembled WGS sequence"/>
</dbReference>
<evidence type="ECO:0000256" key="1">
    <source>
        <dbReference type="ARBA" id="ARBA00003618"/>
    </source>
</evidence>
<dbReference type="PIRSF" id="PIRSF003128">
    <property type="entry name" value="RecN"/>
    <property type="match status" value="1"/>
</dbReference>
<keyword evidence="4" id="KW-0547">Nucleotide-binding</keyword>
<reference evidence="12 13" key="1">
    <citation type="submission" date="2016-11" db="EMBL/GenBank/DDBJ databases">
        <title>Mixed transmission modes and dynamic genome evolution in an obligate animal-bacterial symbiosis.</title>
        <authorList>
            <person name="Russell S.L."/>
            <person name="Corbett-Detig R.B."/>
            <person name="Cavanaugh C.M."/>
        </authorList>
    </citation>
    <scope>NUCLEOTIDE SEQUENCE [LARGE SCALE GENOMIC DNA]</scope>
    <source>
        <strain evidence="12">Sveles-Q1</strain>
    </source>
</reference>
<organism evidence="12 13">
    <name type="scientific">Solemya pervernicosa gill symbiont</name>
    <dbReference type="NCBI Taxonomy" id="642797"/>
    <lineage>
        <taxon>Bacteria</taxon>
        <taxon>Pseudomonadati</taxon>
        <taxon>Pseudomonadota</taxon>
        <taxon>Gammaproteobacteria</taxon>
        <taxon>sulfur-oxidizing symbionts</taxon>
    </lineage>
</organism>
<sequence length="556" mass="61349">MLSQIQIRNFAIVEQLDLELQAGMTVLTGETGAGKSILIDALGLVLGDRADSGIVRHGTKRAEIGVTFQVDTNSGAAEWLEENELDDEGECHIRRTVSHEGRSKGYINGRPVPVAQLKALGEMLVDIHGQHAHQSLVKRDIQRQLLDEFANYPKLLKQVSSLADEWHTLHEEHQALRQAAADRDSRLELLRYQVEELDALALSADELPKLEEEHARLAHAGELIDVCQRHLDLLRDNDEQTLLSQLGTLLHEMSDQLSIDGNLSESFELLNSAQIQLQEGADELRRYTDRLELDPERLQYLDERLSTIHNLSRKHHVEPHQLPPLAQQLSDELANIEQADIRLDEIGAEIEALQNRYIKAAKQLTKSRSKTAKQLGKGVSTAMDELGMQGGIFEIALQSHESEKPSPHGMEQIDFLVTANPGQPPKPLSKVASGGELSRISLAIQVILADSAHIPTLIFDEVDTGIGGGVAETVGRKLRTLGEQRQVLCVTHLPQVASQGHQHLQVAKQSDGKQTATSILPLVEQARVDEVARMLGGLEITTQTLAHAEEMISQAG</sequence>
<dbReference type="InterPro" id="IPR004604">
    <property type="entry name" value="DNA_recomb/repair_RecN"/>
</dbReference>
<dbReference type="InterPro" id="IPR003395">
    <property type="entry name" value="RecF/RecN/SMC_N"/>
</dbReference>
<dbReference type="GO" id="GO:0005524">
    <property type="term" value="F:ATP binding"/>
    <property type="evidence" value="ECO:0007669"/>
    <property type="project" value="UniProtKB-KW"/>
</dbReference>
<dbReference type="RefSeq" id="WP_078482541.1">
    <property type="nucleotide sequence ID" value="NZ_MPRL01000006.1"/>
</dbReference>
<protein>
    <recommendedName>
        <fullName evidence="3 9">DNA repair protein RecN</fullName>
    </recommendedName>
    <alternativeName>
        <fullName evidence="8 9">Recombination protein N</fullName>
    </alternativeName>
</protein>
<evidence type="ECO:0000256" key="2">
    <source>
        <dbReference type="ARBA" id="ARBA00009441"/>
    </source>
</evidence>
<keyword evidence="6" id="KW-0067">ATP-binding</keyword>
<dbReference type="PANTHER" id="PTHR11059:SF0">
    <property type="entry name" value="DNA REPAIR PROTEIN RECN"/>
    <property type="match status" value="1"/>
</dbReference>
<evidence type="ECO:0000256" key="6">
    <source>
        <dbReference type="ARBA" id="ARBA00022840"/>
    </source>
</evidence>
<dbReference type="AlphaFoldDB" id="A0A1T2L9H8"/>
<keyword evidence="5 9" id="KW-0227">DNA damage</keyword>
<dbReference type="GO" id="GO:0006310">
    <property type="term" value="P:DNA recombination"/>
    <property type="evidence" value="ECO:0007669"/>
    <property type="project" value="InterPro"/>
</dbReference>
<keyword evidence="13" id="KW-1185">Reference proteome</keyword>
<dbReference type="Pfam" id="PF02463">
    <property type="entry name" value="SMC_N"/>
    <property type="match status" value="1"/>
</dbReference>
<dbReference type="FunFam" id="3.40.50.300:FF:000356">
    <property type="entry name" value="DNA repair protein RecN"/>
    <property type="match status" value="1"/>
</dbReference>
<accession>A0A1T2L9H8</accession>
<comment type="function">
    <text evidence="1 9">May be involved in recombinational repair of damaged DNA.</text>
</comment>
<gene>
    <name evidence="12" type="ORF">BOW53_02650</name>
</gene>
<dbReference type="GO" id="GO:0009432">
    <property type="term" value="P:SOS response"/>
    <property type="evidence" value="ECO:0007669"/>
    <property type="project" value="TreeGrafter"/>
</dbReference>
<dbReference type="FunFam" id="3.40.50.300:FF:000319">
    <property type="entry name" value="DNA repair protein RecN"/>
    <property type="match status" value="1"/>
</dbReference>
<evidence type="ECO:0000256" key="3">
    <source>
        <dbReference type="ARBA" id="ARBA00021315"/>
    </source>
</evidence>
<evidence type="ECO:0000256" key="10">
    <source>
        <dbReference type="SAM" id="Coils"/>
    </source>
</evidence>
<dbReference type="SUPFAM" id="SSF52540">
    <property type="entry name" value="P-loop containing nucleoside triphosphate hydrolases"/>
    <property type="match status" value="2"/>
</dbReference>
<proteinExistence type="inferred from homology"/>
<evidence type="ECO:0000256" key="5">
    <source>
        <dbReference type="ARBA" id="ARBA00022763"/>
    </source>
</evidence>
<feature type="coiled-coil region" evidence="10">
    <location>
        <begin position="336"/>
        <end position="370"/>
    </location>
</feature>
<dbReference type="EMBL" id="MPRL01000006">
    <property type="protein sequence ID" value="OOZ41753.1"/>
    <property type="molecule type" value="Genomic_DNA"/>
</dbReference>
<dbReference type="InterPro" id="IPR027417">
    <property type="entry name" value="P-loop_NTPase"/>
</dbReference>
<keyword evidence="10" id="KW-0175">Coiled coil</keyword>
<evidence type="ECO:0000313" key="13">
    <source>
        <dbReference type="Proteomes" id="UP000191110"/>
    </source>
</evidence>
<evidence type="ECO:0000259" key="11">
    <source>
        <dbReference type="Pfam" id="PF02463"/>
    </source>
</evidence>
<evidence type="ECO:0000256" key="4">
    <source>
        <dbReference type="ARBA" id="ARBA00022741"/>
    </source>
</evidence>
<comment type="caution">
    <text evidence="12">The sequence shown here is derived from an EMBL/GenBank/DDBJ whole genome shotgun (WGS) entry which is preliminary data.</text>
</comment>
<feature type="domain" description="RecF/RecN/SMC N-terminal" evidence="11">
    <location>
        <begin position="1"/>
        <end position="513"/>
    </location>
</feature>
<dbReference type="NCBIfam" id="TIGR00634">
    <property type="entry name" value="recN"/>
    <property type="match status" value="1"/>
</dbReference>
<dbReference type="Gene3D" id="3.40.50.300">
    <property type="entry name" value="P-loop containing nucleotide triphosphate hydrolases"/>
    <property type="match status" value="2"/>
</dbReference>
<dbReference type="CDD" id="cd03241">
    <property type="entry name" value="ABC_RecN"/>
    <property type="match status" value="2"/>
</dbReference>
<evidence type="ECO:0000256" key="8">
    <source>
        <dbReference type="ARBA" id="ARBA00033408"/>
    </source>
</evidence>
<dbReference type="NCBIfam" id="NF008121">
    <property type="entry name" value="PRK10869.1"/>
    <property type="match status" value="1"/>
</dbReference>
<comment type="similarity">
    <text evidence="2 9">Belongs to the RecN family.</text>
</comment>
<dbReference type="GO" id="GO:0006281">
    <property type="term" value="P:DNA repair"/>
    <property type="evidence" value="ECO:0007669"/>
    <property type="project" value="UniProtKB-KW"/>
</dbReference>
<dbReference type="PANTHER" id="PTHR11059">
    <property type="entry name" value="DNA REPAIR PROTEIN RECN"/>
    <property type="match status" value="1"/>
</dbReference>
<evidence type="ECO:0000256" key="7">
    <source>
        <dbReference type="ARBA" id="ARBA00023204"/>
    </source>
</evidence>
<evidence type="ECO:0000256" key="9">
    <source>
        <dbReference type="PIRNR" id="PIRNR003128"/>
    </source>
</evidence>